<sequence length="171" mass="18379">MTPEMGPAWVKTLPVGRFHGVGPVTTKRMQALGIQTGADLRAKSPAFLQAHFGSTVAWCHAIARGEDDRPVDPDRTRSSSGSATTFDCDLVDPAGIEAGVLQMADDVWAWCEKAQAFGRTVTVKVKFGEFRQITRSRTLAAAITEHAQLLQGASTWPGRSTPPGRASDWSA</sequence>
<dbReference type="SUPFAM" id="SSF56672">
    <property type="entry name" value="DNA/RNA polymerases"/>
    <property type="match status" value="1"/>
</dbReference>
<dbReference type="EMBL" id="JAHYBZ010000005">
    <property type="protein sequence ID" value="MBW6399338.1"/>
    <property type="molecule type" value="Genomic_DNA"/>
</dbReference>
<dbReference type="Gene3D" id="1.10.150.20">
    <property type="entry name" value="5' to 3' exonuclease, C-terminal subdomain"/>
    <property type="match status" value="1"/>
</dbReference>
<dbReference type="InterPro" id="IPR036775">
    <property type="entry name" value="DNA_pol_Y-fam_lit_finger_sf"/>
</dbReference>
<proteinExistence type="inferred from homology"/>
<comment type="caution">
    <text evidence="3">The sequence shown here is derived from an EMBL/GenBank/DDBJ whole genome shotgun (WGS) entry which is preliminary data.</text>
</comment>
<evidence type="ECO:0000256" key="1">
    <source>
        <dbReference type="ARBA" id="ARBA00010945"/>
    </source>
</evidence>
<dbReference type="Proteomes" id="UP001196565">
    <property type="component" value="Unassembled WGS sequence"/>
</dbReference>
<organism evidence="3 4">
    <name type="scientific">Roseomonas alba</name>
    <dbReference type="NCBI Taxonomy" id="2846776"/>
    <lineage>
        <taxon>Bacteria</taxon>
        <taxon>Pseudomonadati</taxon>
        <taxon>Pseudomonadota</taxon>
        <taxon>Alphaproteobacteria</taxon>
        <taxon>Acetobacterales</taxon>
        <taxon>Roseomonadaceae</taxon>
        <taxon>Roseomonas</taxon>
    </lineage>
</organism>
<dbReference type="InterPro" id="IPR050116">
    <property type="entry name" value="DNA_polymerase-Y"/>
</dbReference>
<name>A0ABS7AAY5_9PROT</name>
<dbReference type="RefSeq" id="WP_219763946.1">
    <property type="nucleotide sequence ID" value="NZ_JAHYBZ010000005.1"/>
</dbReference>
<dbReference type="InterPro" id="IPR017961">
    <property type="entry name" value="DNA_pol_Y-fam_little_finger"/>
</dbReference>
<dbReference type="PANTHER" id="PTHR11076:SF33">
    <property type="entry name" value="DNA POLYMERASE KAPPA"/>
    <property type="match status" value="1"/>
</dbReference>
<dbReference type="InterPro" id="IPR024728">
    <property type="entry name" value="PolY_HhH_motif"/>
</dbReference>
<evidence type="ECO:0000313" key="3">
    <source>
        <dbReference type="EMBL" id="MBW6399338.1"/>
    </source>
</evidence>
<protein>
    <recommendedName>
        <fullName evidence="2">DNA polymerase Y-family little finger domain-containing protein</fullName>
    </recommendedName>
</protein>
<keyword evidence="4" id="KW-1185">Reference proteome</keyword>
<dbReference type="PANTHER" id="PTHR11076">
    <property type="entry name" value="DNA REPAIR POLYMERASE UMUC / TRANSFERASE FAMILY MEMBER"/>
    <property type="match status" value="1"/>
</dbReference>
<dbReference type="SUPFAM" id="SSF100879">
    <property type="entry name" value="Lesion bypass DNA polymerase (Y-family), little finger domain"/>
    <property type="match status" value="1"/>
</dbReference>
<comment type="similarity">
    <text evidence="1">Belongs to the DNA polymerase type-Y family.</text>
</comment>
<evidence type="ECO:0000259" key="2">
    <source>
        <dbReference type="Pfam" id="PF11799"/>
    </source>
</evidence>
<reference evidence="3 4" key="1">
    <citation type="submission" date="2021-07" db="EMBL/GenBank/DDBJ databases">
        <authorList>
            <person name="So Y."/>
        </authorList>
    </citation>
    <scope>NUCLEOTIDE SEQUENCE [LARGE SCALE GENOMIC DNA]</scope>
    <source>
        <strain evidence="3 4">HJA6</strain>
    </source>
</reference>
<feature type="domain" description="DNA polymerase Y-family little finger" evidence="2">
    <location>
        <begin position="78"/>
        <end position="153"/>
    </location>
</feature>
<dbReference type="Gene3D" id="3.30.1490.100">
    <property type="entry name" value="DNA polymerase, Y-family, little finger domain"/>
    <property type="match status" value="1"/>
</dbReference>
<dbReference type="Pfam" id="PF11798">
    <property type="entry name" value="IMS_HHH"/>
    <property type="match status" value="1"/>
</dbReference>
<evidence type="ECO:0000313" key="4">
    <source>
        <dbReference type="Proteomes" id="UP001196565"/>
    </source>
</evidence>
<dbReference type="InterPro" id="IPR043502">
    <property type="entry name" value="DNA/RNA_pol_sf"/>
</dbReference>
<gene>
    <name evidence="3" type="ORF">KPL78_15870</name>
</gene>
<accession>A0ABS7AAY5</accession>
<dbReference type="Pfam" id="PF11799">
    <property type="entry name" value="IMS_C"/>
    <property type="match status" value="1"/>
</dbReference>